<dbReference type="Proteomes" id="UP000076567">
    <property type="component" value="Unassembled WGS sequence"/>
</dbReference>
<dbReference type="GO" id="GO:0046718">
    <property type="term" value="P:symbiont entry into host cell"/>
    <property type="evidence" value="ECO:0007669"/>
    <property type="project" value="InterPro"/>
</dbReference>
<dbReference type="Gene3D" id="2.60.120.40">
    <property type="match status" value="1"/>
</dbReference>
<dbReference type="AlphaFoldDB" id="A0A163RKD2"/>
<dbReference type="Pfam" id="PF03406">
    <property type="entry name" value="Phage_fiber_2"/>
    <property type="match status" value="1"/>
</dbReference>
<reference evidence="3" key="1">
    <citation type="submission" date="2016-01" db="EMBL/GenBank/DDBJ databases">
        <title>Draft genome of Chromobacterium sp. F49.</title>
        <authorList>
            <person name="Hong K.W."/>
        </authorList>
    </citation>
    <scope>NUCLEOTIDE SEQUENCE [LARGE SCALE GENOMIC DNA]</scope>
    <source>
        <strain evidence="3">P7IIIA</strain>
    </source>
</reference>
<gene>
    <name evidence="2" type="ORF">AWM68_19860</name>
</gene>
<name>A0A163RKD2_9BACL</name>
<protein>
    <recommendedName>
        <fullName evidence="4">C1q domain-containing protein</fullName>
    </recommendedName>
</protein>
<comment type="caution">
    <text evidence="2">The sequence shown here is derived from an EMBL/GenBank/DDBJ whole genome shotgun (WGS) entry which is preliminary data.</text>
</comment>
<organism evidence="2 3">
    <name type="scientific">Fictibacillus phosphorivorans</name>
    <dbReference type="NCBI Taxonomy" id="1221500"/>
    <lineage>
        <taxon>Bacteria</taxon>
        <taxon>Bacillati</taxon>
        <taxon>Bacillota</taxon>
        <taxon>Bacilli</taxon>
        <taxon>Bacillales</taxon>
        <taxon>Fictibacillaceae</taxon>
        <taxon>Fictibacillus</taxon>
    </lineage>
</organism>
<feature type="region of interest" description="Disordered" evidence="1">
    <location>
        <begin position="1"/>
        <end position="25"/>
    </location>
</feature>
<feature type="compositionally biased region" description="Polar residues" evidence="1">
    <location>
        <begin position="12"/>
        <end position="22"/>
    </location>
</feature>
<evidence type="ECO:0000256" key="1">
    <source>
        <dbReference type="SAM" id="MobiDB-lite"/>
    </source>
</evidence>
<evidence type="ECO:0000313" key="2">
    <source>
        <dbReference type="EMBL" id="KZE66999.1"/>
    </source>
</evidence>
<sequence>MPFSKPLPEWNNLGTKPPQSKIDTGWLPDDRPPADWWNWFLYTTHQALLEVQQNAVHTDRAGQTIAQLVAGKVPVAQLPDGTTSAKGVVQLSSATNSTSTTVAATSSAVKTTYDLANGKYTKPASGIPKADLDTAVQASLGKADTAEGNAIAHADEAVSNVQTDLNNHKGSGGTAHANATQMASGFQSAADKTKLDGIATGAEVNQNTFANVKVGTTTIASDSKTDTLELAAGTNVVLTPDATNDKVTIALSTEIETVTGSQAKATVVQNNLNTHTTDTSNPHAVTAAQVGAYSKTEADANYAPKSHVGASGTAHPAATTAAAGFMSTADKSKLDGIAAGANNYSHPANHPPSIITQDANNRFVTDTEKANWNGKASTAVATTAANGLMAASDKSKLDGISASADVNQNAFSNVVVGATTIAADTQTDTLTFAATAPITITPDATNDKVTFDISNATTAADGAMSAADKTKLDGIAASANNYVHPTTAGNKHIPAGGAANQFLEYSADGTAVWSSIAGSQIVEDASNRLVTDTEKANWNAKLDDDSATRTGFYVEMVTAQSIAATVMTKVAFKGTPQGNANSRWSTTNYRFTAAKAGLYHFSTTVRFDLDQYTAGELYLYKNGVNLLTLGKVVSPGSANLGIHGSATLKLAVGDYIEIFGFGSVATTYSTDSFLSVVQITP</sequence>
<dbReference type="InterPro" id="IPR008983">
    <property type="entry name" value="Tumour_necrosis_fac-like_dom"/>
</dbReference>
<dbReference type="SUPFAM" id="SSF49842">
    <property type="entry name" value="TNF-like"/>
    <property type="match status" value="1"/>
</dbReference>
<dbReference type="RefSeq" id="WP_066240182.1">
    <property type="nucleotide sequence ID" value="NZ_LRFC01000014.1"/>
</dbReference>
<evidence type="ECO:0008006" key="4">
    <source>
        <dbReference type="Google" id="ProtNLM"/>
    </source>
</evidence>
<keyword evidence="3" id="KW-1185">Reference proteome</keyword>
<evidence type="ECO:0000313" key="3">
    <source>
        <dbReference type="Proteomes" id="UP000076567"/>
    </source>
</evidence>
<dbReference type="EMBL" id="LRFC01000014">
    <property type="protein sequence ID" value="KZE66999.1"/>
    <property type="molecule type" value="Genomic_DNA"/>
</dbReference>
<dbReference type="GO" id="GO:0019062">
    <property type="term" value="P:virion attachment to host cell"/>
    <property type="evidence" value="ECO:0007669"/>
    <property type="project" value="InterPro"/>
</dbReference>
<proteinExistence type="predicted"/>
<accession>A0A163RKD2</accession>
<dbReference type="InterPro" id="IPR005068">
    <property type="entry name" value="Phage_lambda_Stf-r2"/>
</dbReference>